<keyword evidence="3" id="KW-1185">Reference proteome</keyword>
<feature type="region of interest" description="Disordered" evidence="1">
    <location>
        <begin position="207"/>
        <end position="229"/>
    </location>
</feature>
<name>A0A5N6NN72_9ASTR</name>
<dbReference type="OrthoDB" id="696504at2759"/>
<gene>
    <name evidence="2" type="ORF">E3N88_18561</name>
</gene>
<feature type="compositionally biased region" description="Low complexity" evidence="1">
    <location>
        <begin position="80"/>
        <end position="101"/>
    </location>
</feature>
<accession>A0A5N6NN72</accession>
<dbReference type="PANTHER" id="PTHR34120">
    <property type="entry name" value="EXPRESSED PROTEIN"/>
    <property type="match status" value="1"/>
</dbReference>
<comment type="caution">
    <text evidence="2">The sequence shown here is derived from an EMBL/GenBank/DDBJ whole genome shotgun (WGS) entry which is preliminary data.</text>
</comment>
<dbReference type="Proteomes" id="UP000326396">
    <property type="component" value="Linkage Group LG18"/>
</dbReference>
<evidence type="ECO:0000313" key="3">
    <source>
        <dbReference type="Proteomes" id="UP000326396"/>
    </source>
</evidence>
<evidence type="ECO:0000256" key="1">
    <source>
        <dbReference type="SAM" id="MobiDB-lite"/>
    </source>
</evidence>
<dbReference type="AlphaFoldDB" id="A0A5N6NN72"/>
<protein>
    <submittedName>
        <fullName evidence="2">Uncharacterized protein</fullName>
    </submittedName>
</protein>
<organism evidence="2 3">
    <name type="scientific">Mikania micrantha</name>
    <name type="common">bitter vine</name>
    <dbReference type="NCBI Taxonomy" id="192012"/>
    <lineage>
        <taxon>Eukaryota</taxon>
        <taxon>Viridiplantae</taxon>
        <taxon>Streptophyta</taxon>
        <taxon>Embryophyta</taxon>
        <taxon>Tracheophyta</taxon>
        <taxon>Spermatophyta</taxon>
        <taxon>Magnoliopsida</taxon>
        <taxon>eudicotyledons</taxon>
        <taxon>Gunneridae</taxon>
        <taxon>Pentapetalae</taxon>
        <taxon>asterids</taxon>
        <taxon>campanulids</taxon>
        <taxon>Asterales</taxon>
        <taxon>Asteraceae</taxon>
        <taxon>Asteroideae</taxon>
        <taxon>Heliantheae alliance</taxon>
        <taxon>Eupatorieae</taxon>
        <taxon>Mikania</taxon>
    </lineage>
</organism>
<reference evidence="2 3" key="1">
    <citation type="submission" date="2019-05" db="EMBL/GenBank/DDBJ databases">
        <title>Mikania micrantha, genome provides insights into the molecular mechanism of rapid growth.</title>
        <authorList>
            <person name="Liu B."/>
        </authorList>
    </citation>
    <scope>NUCLEOTIDE SEQUENCE [LARGE SCALE GENOMIC DNA]</scope>
    <source>
        <strain evidence="2">NLD-2019</strain>
        <tissue evidence="2">Leaf</tissue>
    </source>
</reference>
<feature type="region of interest" description="Disordered" evidence="1">
    <location>
        <begin position="79"/>
        <end position="101"/>
    </location>
</feature>
<feature type="region of interest" description="Disordered" evidence="1">
    <location>
        <begin position="167"/>
        <end position="190"/>
    </location>
</feature>
<evidence type="ECO:0000313" key="2">
    <source>
        <dbReference type="EMBL" id="KAD4981890.1"/>
    </source>
</evidence>
<sequence>MQHADSQSPVLAGSDDRKVVCETLVEDHDIPDSTVVELPPDFPPESFWLSKDSEFDWFDRNAFLERKESTKGIFNSANLSPAVNPSHSNSSSQRHSVSVKSKPPIICLPKTQKTIRVDMKCRQGKPVNVRLFPKRSYSVGKAPPVTEPSSPKVSCIGRVRSMRCPSWRKSSEQAIEPVKSTSQPSGTIRPHKSGLIARIMSLFRSETRSQGKKCKSSPENVKKPAKHPRLRRNCVTVKPVGSEPGTPSAPAGLGGAIRFASGRRSDLWGGSESEDVAGCDSSSSEICVRAAGSGVGPATCHQPSV</sequence>
<dbReference type="EMBL" id="SZYD01000010">
    <property type="protein sequence ID" value="KAD4981890.1"/>
    <property type="molecule type" value="Genomic_DNA"/>
</dbReference>
<dbReference type="PANTHER" id="PTHR34120:SF25">
    <property type="entry name" value="CALCIUM_CALMODULIN-DEPENDENT PROTEIN KINASE"/>
    <property type="match status" value="1"/>
</dbReference>
<proteinExistence type="predicted"/>